<accession>V2WV71</accession>
<sequence length="67" mass="7650">MFPNATLSHTHIYSRRVPLAELTRDLNSLLYRISLPLTLTSPTELTPTLILAILESILEQRLPLDHE</sequence>
<proteinExistence type="predicted"/>
<reference evidence="1 2" key="1">
    <citation type="journal article" date="2014" name="BMC Genomics">
        <title>Genome and secretome analysis of the hemibiotrophic fungal pathogen, Moniliophthora roreri, which causes frosty pod rot disease of cacao: mechanisms of the biotrophic and necrotrophic phases.</title>
        <authorList>
            <person name="Meinhardt L.W."/>
            <person name="Costa G.G.L."/>
            <person name="Thomazella D.P.T."/>
            <person name="Teixeira P.J.P.L."/>
            <person name="Carazzolle M.F."/>
            <person name="Schuster S.C."/>
            <person name="Carlson J.E."/>
            <person name="Guiltinan M.J."/>
            <person name="Mieczkowski P."/>
            <person name="Farmer A."/>
            <person name="Ramaraj T."/>
            <person name="Crozier J."/>
            <person name="Davis R.E."/>
            <person name="Shao J."/>
            <person name="Melnick R.L."/>
            <person name="Pereira G.A.G."/>
            <person name="Bailey B.A."/>
        </authorList>
    </citation>
    <scope>NUCLEOTIDE SEQUENCE [LARGE SCALE GENOMIC DNA]</scope>
    <source>
        <strain evidence="1 2">MCA 2997</strain>
    </source>
</reference>
<dbReference type="KEGG" id="mrr:Moror_6210"/>
<dbReference type="EMBL" id="AWSO01001295">
    <property type="protein sequence ID" value="ESK84446.1"/>
    <property type="molecule type" value="Genomic_DNA"/>
</dbReference>
<dbReference type="AlphaFoldDB" id="V2WV71"/>
<dbReference type="Proteomes" id="UP000017559">
    <property type="component" value="Unassembled WGS sequence"/>
</dbReference>
<feature type="non-terminal residue" evidence="1">
    <location>
        <position position="67"/>
    </location>
</feature>
<evidence type="ECO:0000313" key="1">
    <source>
        <dbReference type="EMBL" id="ESK84446.1"/>
    </source>
</evidence>
<dbReference type="HOGENOM" id="CLU_2819534_0_0_1"/>
<keyword evidence="2" id="KW-1185">Reference proteome</keyword>
<comment type="caution">
    <text evidence="1">The sequence shown here is derived from an EMBL/GenBank/DDBJ whole genome shotgun (WGS) entry which is preliminary data.</text>
</comment>
<name>V2WV71_MONRO</name>
<organism evidence="1 2">
    <name type="scientific">Moniliophthora roreri (strain MCA 2997)</name>
    <name type="common">Cocoa frosty pod rot fungus</name>
    <name type="synonym">Crinipellis roreri</name>
    <dbReference type="NCBI Taxonomy" id="1381753"/>
    <lineage>
        <taxon>Eukaryota</taxon>
        <taxon>Fungi</taxon>
        <taxon>Dikarya</taxon>
        <taxon>Basidiomycota</taxon>
        <taxon>Agaricomycotina</taxon>
        <taxon>Agaricomycetes</taxon>
        <taxon>Agaricomycetidae</taxon>
        <taxon>Agaricales</taxon>
        <taxon>Marasmiineae</taxon>
        <taxon>Marasmiaceae</taxon>
        <taxon>Moniliophthora</taxon>
    </lineage>
</organism>
<evidence type="ECO:0000313" key="2">
    <source>
        <dbReference type="Proteomes" id="UP000017559"/>
    </source>
</evidence>
<gene>
    <name evidence="1" type="ORF">Moror_6210</name>
</gene>
<protein>
    <submittedName>
        <fullName evidence="1">Uncharacterized protein</fullName>
    </submittedName>
</protein>